<evidence type="ECO:0000313" key="3">
    <source>
        <dbReference type="Proteomes" id="UP000177159"/>
    </source>
</evidence>
<keyword evidence="1" id="KW-0472">Membrane</keyword>
<keyword evidence="1" id="KW-1133">Transmembrane helix</keyword>
<sequence>MFFYNKNKFLLWGLLKPHLKGDEIHKALHFAKIYFIIATIPGMFITYTSFQVSLPMVLLWTITGYIEVFVAGYIFAKVK</sequence>
<feature type="transmembrane region" description="Helical" evidence="1">
    <location>
        <begin position="56"/>
        <end position="76"/>
    </location>
</feature>
<evidence type="ECO:0000313" key="2">
    <source>
        <dbReference type="EMBL" id="OGK22596.1"/>
    </source>
</evidence>
<protein>
    <submittedName>
        <fullName evidence="2">Uncharacterized protein</fullName>
    </submittedName>
</protein>
<dbReference type="EMBL" id="MFZM01000040">
    <property type="protein sequence ID" value="OGK22596.1"/>
    <property type="molecule type" value="Genomic_DNA"/>
</dbReference>
<gene>
    <name evidence="2" type="ORF">A3C24_04685</name>
</gene>
<dbReference type="AlphaFoldDB" id="A0A1F7GVI3"/>
<feature type="transmembrane region" description="Helical" evidence="1">
    <location>
        <begin position="33"/>
        <end position="50"/>
    </location>
</feature>
<evidence type="ECO:0000256" key="1">
    <source>
        <dbReference type="SAM" id="Phobius"/>
    </source>
</evidence>
<keyword evidence="1" id="KW-0812">Transmembrane</keyword>
<organism evidence="2 3">
    <name type="scientific">Candidatus Roizmanbacteria bacterium RIFCSPHIGHO2_02_FULL_37_24</name>
    <dbReference type="NCBI Taxonomy" id="1802037"/>
    <lineage>
        <taxon>Bacteria</taxon>
        <taxon>Candidatus Roizmaniibacteriota</taxon>
    </lineage>
</organism>
<dbReference type="Proteomes" id="UP000177159">
    <property type="component" value="Unassembled WGS sequence"/>
</dbReference>
<reference evidence="2 3" key="1">
    <citation type="journal article" date="2016" name="Nat. Commun.">
        <title>Thousands of microbial genomes shed light on interconnected biogeochemical processes in an aquifer system.</title>
        <authorList>
            <person name="Anantharaman K."/>
            <person name="Brown C.T."/>
            <person name="Hug L.A."/>
            <person name="Sharon I."/>
            <person name="Castelle C.J."/>
            <person name="Probst A.J."/>
            <person name="Thomas B.C."/>
            <person name="Singh A."/>
            <person name="Wilkins M.J."/>
            <person name="Karaoz U."/>
            <person name="Brodie E.L."/>
            <person name="Williams K.H."/>
            <person name="Hubbard S.S."/>
            <person name="Banfield J.F."/>
        </authorList>
    </citation>
    <scope>NUCLEOTIDE SEQUENCE [LARGE SCALE GENOMIC DNA]</scope>
</reference>
<accession>A0A1F7GVI3</accession>
<proteinExistence type="predicted"/>
<name>A0A1F7GVI3_9BACT</name>
<comment type="caution">
    <text evidence="2">The sequence shown here is derived from an EMBL/GenBank/DDBJ whole genome shotgun (WGS) entry which is preliminary data.</text>
</comment>